<keyword evidence="1" id="KW-0472">Membrane</keyword>
<evidence type="ECO:0000313" key="3">
    <source>
        <dbReference type="Proteomes" id="UP001227192"/>
    </source>
</evidence>
<reference evidence="2" key="2">
    <citation type="journal article" date="2016" name="Fungal Biol.">
        <title>Ochratoxin A production by Penicillium thymicola.</title>
        <authorList>
            <person name="Nguyen H.D.T."/>
            <person name="McMullin D.R."/>
            <person name="Ponomareva E."/>
            <person name="Riley R."/>
            <person name="Pomraning K.R."/>
            <person name="Baker S.E."/>
            <person name="Seifert K.A."/>
        </authorList>
    </citation>
    <scope>NUCLEOTIDE SEQUENCE</scope>
    <source>
        <strain evidence="2">DAOM 180753</strain>
    </source>
</reference>
<gene>
    <name evidence="2" type="ORF">VN97_g5974</name>
</gene>
<proteinExistence type="predicted"/>
<reference evidence="2" key="1">
    <citation type="submission" date="2015-06" db="EMBL/GenBank/DDBJ databases">
        <authorList>
            <person name="Nguyen H."/>
        </authorList>
    </citation>
    <scope>NUCLEOTIDE SEQUENCE</scope>
    <source>
        <strain evidence="2">DAOM 180753</strain>
    </source>
</reference>
<feature type="transmembrane region" description="Helical" evidence="1">
    <location>
        <begin position="611"/>
        <end position="633"/>
    </location>
</feature>
<protein>
    <submittedName>
        <fullName evidence="2">Uncharacterized protein</fullName>
    </submittedName>
</protein>
<sequence length="740" mass="81418">MTFHGPDDTRDYVPFVALNTNAENDNEVQDIEPKNKRRSLLQRIGVTSFFTIFLGSAVLLFPVVVLTLFWRESMIAIAGDEPNTYWVRVINANWATRLVTVCTTAIRTVLALQASLATAMVAGIAMETTGIPLLQGPVYSVIRAVKVAPSSLLMATDFRPHLSFFIGTLVMIEVLVTTASQFLSTIFLSDFAGGTFTLPNNSTDVGILGNTSIATTGWWTMPPVASWTFAELSEPFSEGSDYHDTGHTYRAFLPFEDQTQRTKLRRLGGPVPVMDHRVVCASPTLINLTLDATDETKMRLAGQIAMENKSYPMLLNTESQPYINFTCELPAPLYRTNNTLSESSICFANSGKDWKVLLEDPLVPPTPNDFISSVGYPEASTMLMVIDMVSAEAMLDAYGAKHAVQMTRIDGPWAMVTNGSDVEALRISACLTNLGTGTFRVSMNSPSDNLEPTMSWDIHAQKYLTESSRHQLGASRIRESLASRGVLALEPKSQWEKFQSPNDLDSDRTPWFFSVSLIFSMPNAIYLITDPTLNPGVTLSGNTWGYSLTAHLTHVDMFQDTLNATGSPALALQALLARISQMAYYEQMVKMGTKEAASTAFSFASPIPVQWIGFTVGMALIVTHFFVICIITVRFMNCTVSSLVGGYWQAISQMVSKPSHPILEQADQMSDAEVKSWAKHQSLDLKSRRILVCQDDGRVALSVPDDEGDIYIYILGQYLGINCSSTNSTSNSTSTSYIIL</sequence>
<keyword evidence="3" id="KW-1185">Reference proteome</keyword>
<dbReference type="EMBL" id="LACB01000164">
    <property type="protein sequence ID" value="KAJ9487355.1"/>
    <property type="molecule type" value="Genomic_DNA"/>
</dbReference>
<keyword evidence="1" id="KW-0812">Transmembrane</keyword>
<dbReference type="AlphaFoldDB" id="A0AAI9TIG1"/>
<name>A0AAI9TIG1_PENTH</name>
<evidence type="ECO:0000313" key="2">
    <source>
        <dbReference type="EMBL" id="KAJ9487355.1"/>
    </source>
</evidence>
<organism evidence="2 3">
    <name type="scientific">Penicillium thymicola</name>
    <dbReference type="NCBI Taxonomy" id="293382"/>
    <lineage>
        <taxon>Eukaryota</taxon>
        <taxon>Fungi</taxon>
        <taxon>Dikarya</taxon>
        <taxon>Ascomycota</taxon>
        <taxon>Pezizomycotina</taxon>
        <taxon>Eurotiomycetes</taxon>
        <taxon>Eurotiomycetidae</taxon>
        <taxon>Eurotiales</taxon>
        <taxon>Aspergillaceae</taxon>
        <taxon>Penicillium</taxon>
    </lineage>
</organism>
<keyword evidence="1" id="KW-1133">Transmembrane helix</keyword>
<accession>A0AAI9TIG1</accession>
<evidence type="ECO:0000256" key="1">
    <source>
        <dbReference type="SAM" id="Phobius"/>
    </source>
</evidence>
<dbReference type="Proteomes" id="UP001227192">
    <property type="component" value="Unassembled WGS sequence"/>
</dbReference>
<feature type="transmembrane region" description="Helical" evidence="1">
    <location>
        <begin position="44"/>
        <end position="70"/>
    </location>
</feature>
<comment type="caution">
    <text evidence="2">The sequence shown here is derived from an EMBL/GenBank/DDBJ whole genome shotgun (WGS) entry which is preliminary data.</text>
</comment>